<feature type="compositionally biased region" description="Basic and acidic residues" evidence="1">
    <location>
        <begin position="106"/>
        <end position="116"/>
    </location>
</feature>
<keyword evidence="3" id="KW-1185">Reference proteome</keyword>
<organism evidence="2 3">
    <name type="scientific">Canis lupus dingo</name>
    <name type="common">dingo</name>
    <dbReference type="NCBI Taxonomy" id="286419"/>
    <lineage>
        <taxon>Eukaryota</taxon>
        <taxon>Metazoa</taxon>
        <taxon>Chordata</taxon>
        <taxon>Craniata</taxon>
        <taxon>Vertebrata</taxon>
        <taxon>Euteleostomi</taxon>
        <taxon>Mammalia</taxon>
        <taxon>Eutheria</taxon>
        <taxon>Laurasiatheria</taxon>
        <taxon>Carnivora</taxon>
        <taxon>Caniformia</taxon>
        <taxon>Canidae</taxon>
        <taxon>Canis</taxon>
    </lineage>
</organism>
<dbReference type="PANTHER" id="PTHR11667:SF27">
    <property type="entry name" value="ADENYLATE KINASE"/>
    <property type="match status" value="1"/>
</dbReference>
<reference evidence="2" key="1">
    <citation type="submission" date="2025-08" db="UniProtKB">
        <authorList>
            <consortium name="Ensembl"/>
        </authorList>
    </citation>
    <scope>IDENTIFICATION</scope>
</reference>
<dbReference type="Ensembl" id="ENSCAFT00020001445.1">
    <property type="protein sequence ID" value="ENSCAFP00020001222.1"/>
    <property type="gene ID" value="ENSCAFG00020001116.1"/>
</dbReference>
<dbReference type="AlphaFoldDB" id="A0A8C0JI36"/>
<name>A0A8C0JI36_CANLU</name>
<evidence type="ECO:0000313" key="2">
    <source>
        <dbReference type="Ensembl" id="ENSCAFP00020001222.1"/>
    </source>
</evidence>
<evidence type="ECO:0000313" key="3">
    <source>
        <dbReference type="Proteomes" id="UP000694391"/>
    </source>
</evidence>
<dbReference type="PANTHER" id="PTHR11667">
    <property type="match status" value="1"/>
</dbReference>
<evidence type="ECO:0000256" key="1">
    <source>
        <dbReference type="SAM" id="MobiDB-lite"/>
    </source>
</evidence>
<dbReference type="GeneTree" id="ENSGT00390000014818"/>
<dbReference type="Proteomes" id="UP000694391">
    <property type="component" value="Unplaced"/>
</dbReference>
<reference evidence="2" key="2">
    <citation type="submission" date="2025-09" db="UniProtKB">
        <authorList>
            <consortium name="Ensembl"/>
        </authorList>
    </citation>
    <scope>IDENTIFICATION</scope>
</reference>
<proteinExistence type="predicted"/>
<feature type="region of interest" description="Disordered" evidence="1">
    <location>
        <begin position="78"/>
        <end position="116"/>
    </location>
</feature>
<protein>
    <submittedName>
        <fullName evidence="2">Uncharacterized protein</fullName>
    </submittedName>
</protein>
<sequence>MYRKFNSVHLAQLGGQFFSLCFFQLGDARGQSQPVLSPMTYLIVSVIVIGPDGFYQLSQIWSHLAYLRVNLCEGDSGAGLPVDQTPQPGLPLDNAVRNPHLTTQGRQEDNQLEDRVSSRVYFDRNGNLKPNSVTTAED</sequence>
<accession>A0A8C0JI36</accession>